<proteinExistence type="inferred from homology"/>
<dbReference type="SMART" id="SM00014">
    <property type="entry name" value="acidPPc"/>
    <property type="match status" value="2"/>
</dbReference>
<dbReference type="CDD" id="cd03384">
    <property type="entry name" value="PAP2_wunen"/>
    <property type="match status" value="1"/>
</dbReference>
<evidence type="ECO:0000256" key="5">
    <source>
        <dbReference type="ARBA" id="ARBA00023136"/>
    </source>
</evidence>
<feature type="transmembrane region" description="Helical" evidence="6">
    <location>
        <begin position="599"/>
        <end position="617"/>
    </location>
</feature>
<comment type="caution">
    <text evidence="8">The sequence shown here is derived from an EMBL/GenBank/DDBJ whole genome shotgun (WGS) entry which is preliminary data.</text>
</comment>
<feature type="transmembrane region" description="Helical" evidence="6">
    <location>
        <begin position="415"/>
        <end position="436"/>
    </location>
</feature>
<keyword evidence="5 6" id="KW-0472">Membrane</keyword>
<evidence type="ECO:0000313" key="9">
    <source>
        <dbReference type="Proteomes" id="UP000663836"/>
    </source>
</evidence>
<gene>
    <name evidence="8" type="ORF">JBS370_LOCUS7446</name>
</gene>
<dbReference type="InterPro" id="IPR000326">
    <property type="entry name" value="PAP2/HPO"/>
</dbReference>
<sequence length="697" mass="79766">MKQQQPSGGPYNNQHPSQITANSTESVAIADHYDHIESIWRIVLDIISLTILTVITVISHYVATPFTRGFFCTDTAIKYPYKDNTIPTYAAVILSIALPVIWMWTTEFCKVCYYGQYPRTPFRICLELCGGKKIVIKPIIRNLYILTVIFAYGYLATWVLTEIAKNFVGELRPHFLAVCQPSPDCSTLISSYQFYSYLQYGSGYTCQNTDDASVREARRSFFSGHTAPLFFGFTWLIMYIHISWSWRHLGLLGHLFQIGIAILGCYIGYSRISDFHHHWQDVFFGSIVGSLIAFATFKFILNWRHYTPGFLPHIVAINPRQLTGKQNRGRSVNPIYRDGSGHMAESDSDIVLGSEQQPELVPLYRCRKSSNEAVQKMNNNSLRREKYDDNSVESKRLQPPDVAIRSNQKILRPISLLKIVFDGLALIIVLAAWLIFKYFVKPVRRAFLCSDLNLYHPPPEKKVFPTWLLFICAIIIPLVIILLSESIRWFYLHRRKAAKVVYELQIRSKVFKIPEWVGNLYIIVGVFLFANCANSLLTNIGKVAVGRLRPHFIPSCFDKFSYTEFCRYPNEWMVNYVCLGEASDIIKEKDGSYDIRQSFPSGHASSAFCGLIFLALYVHKVWNYRNFGLFPYLMKMGCFALAAYIGITRITDNRHHATDVLSGAILGTVIAFIGFRYMVNSFKQSVLRDLGSESSTY</sequence>
<dbReference type="InterPro" id="IPR036938">
    <property type="entry name" value="PAP2/HPO_sf"/>
</dbReference>
<dbReference type="Pfam" id="PF01569">
    <property type="entry name" value="PAP2"/>
    <property type="match status" value="2"/>
</dbReference>
<dbReference type="Gene3D" id="1.20.144.10">
    <property type="entry name" value="Phosphatidic acid phosphatase type 2/haloperoxidase"/>
    <property type="match status" value="2"/>
</dbReference>
<feature type="transmembrane region" description="Helical" evidence="6">
    <location>
        <begin position="142"/>
        <end position="161"/>
    </location>
</feature>
<feature type="transmembrane region" description="Helical" evidence="6">
    <location>
        <begin position="516"/>
        <end position="537"/>
    </location>
</feature>
<dbReference type="AlphaFoldDB" id="A0A818SIL7"/>
<reference evidence="8" key="1">
    <citation type="submission" date="2021-02" db="EMBL/GenBank/DDBJ databases">
        <authorList>
            <person name="Nowell W R."/>
        </authorList>
    </citation>
    <scope>NUCLEOTIDE SEQUENCE</scope>
</reference>
<keyword evidence="3 6" id="KW-0812">Transmembrane</keyword>
<dbReference type="GO" id="GO:0046839">
    <property type="term" value="P:phospholipid dephosphorylation"/>
    <property type="evidence" value="ECO:0007669"/>
    <property type="project" value="TreeGrafter"/>
</dbReference>
<keyword evidence="4 6" id="KW-1133">Transmembrane helix</keyword>
<feature type="domain" description="Phosphatidic acid phosphatase type 2/haloperoxidase" evidence="7">
    <location>
        <begin position="524"/>
        <end position="675"/>
    </location>
</feature>
<feature type="transmembrane region" description="Helical" evidence="6">
    <location>
        <begin position="86"/>
        <end position="104"/>
    </location>
</feature>
<evidence type="ECO:0000256" key="4">
    <source>
        <dbReference type="ARBA" id="ARBA00022989"/>
    </source>
</evidence>
<feature type="transmembrane region" description="Helical" evidence="6">
    <location>
        <begin position="467"/>
        <end position="491"/>
    </location>
</feature>
<evidence type="ECO:0000256" key="3">
    <source>
        <dbReference type="ARBA" id="ARBA00022692"/>
    </source>
</evidence>
<evidence type="ECO:0000256" key="1">
    <source>
        <dbReference type="ARBA" id="ARBA00004141"/>
    </source>
</evidence>
<organism evidence="8 9">
    <name type="scientific">Rotaria sordida</name>
    <dbReference type="NCBI Taxonomy" id="392033"/>
    <lineage>
        <taxon>Eukaryota</taxon>
        <taxon>Metazoa</taxon>
        <taxon>Spiralia</taxon>
        <taxon>Gnathifera</taxon>
        <taxon>Rotifera</taxon>
        <taxon>Eurotatoria</taxon>
        <taxon>Bdelloidea</taxon>
        <taxon>Philodinida</taxon>
        <taxon>Philodinidae</taxon>
        <taxon>Rotaria</taxon>
    </lineage>
</organism>
<evidence type="ECO:0000313" key="8">
    <source>
        <dbReference type="EMBL" id="CAF3669599.1"/>
    </source>
</evidence>
<name>A0A818SIL7_9BILA</name>
<dbReference type="PANTHER" id="PTHR10165">
    <property type="entry name" value="LIPID PHOSPHATE PHOSPHATASE"/>
    <property type="match status" value="1"/>
</dbReference>
<feature type="transmembrane region" description="Helical" evidence="6">
    <location>
        <begin position="221"/>
        <end position="242"/>
    </location>
</feature>
<dbReference type="PANTHER" id="PTHR10165:SF103">
    <property type="entry name" value="PHOSPHOLIPID PHOSPHATASE HOMOLOG 1.2 HOMOLOG"/>
    <property type="match status" value="1"/>
</dbReference>
<dbReference type="GO" id="GO:0006644">
    <property type="term" value="P:phospholipid metabolic process"/>
    <property type="evidence" value="ECO:0007669"/>
    <property type="project" value="InterPro"/>
</dbReference>
<feature type="domain" description="Phosphatidic acid phosphatase type 2/haloperoxidase" evidence="7">
    <location>
        <begin position="145"/>
        <end position="297"/>
    </location>
</feature>
<dbReference type="GO" id="GO:0007165">
    <property type="term" value="P:signal transduction"/>
    <property type="evidence" value="ECO:0007669"/>
    <property type="project" value="TreeGrafter"/>
</dbReference>
<feature type="transmembrane region" description="Helical" evidence="6">
    <location>
        <begin position="42"/>
        <end position="63"/>
    </location>
</feature>
<protein>
    <recommendedName>
        <fullName evidence="7">Phosphatidic acid phosphatase type 2/haloperoxidase domain-containing protein</fullName>
    </recommendedName>
</protein>
<dbReference type="EMBL" id="CAJOBD010000443">
    <property type="protein sequence ID" value="CAF3669599.1"/>
    <property type="molecule type" value="Genomic_DNA"/>
</dbReference>
<feature type="transmembrane region" description="Helical" evidence="6">
    <location>
        <begin position="629"/>
        <end position="648"/>
    </location>
</feature>
<evidence type="ECO:0000256" key="2">
    <source>
        <dbReference type="ARBA" id="ARBA00008816"/>
    </source>
</evidence>
<accession>A0A818SIL7</accession>
<feature type="transmembrane region" description="Helical" evidence="6">
    <location>
        <begin position="660"/>
        <end position="679"/>
    </location>
</feature>
<feature type="transmembrane region" description="Helical" evidence="6">
    <location>
        <begin position="249"/>
        <end position="270"/>
    </location>
</feature>
<dbReference type="GO" id="GO:0008195">
    <property type="term" value="F:phosphatidate phosphatase activity"/>
    <property type="evidence" value="ECO:0007669"/>
    <property type="project" value="TreeGrafter"/>
</dbReference>
<dbReference type="Proteomes" id="UP000663836">
    <property type="component" value="Unassembled WGS sequence"/>
</dbReference>
<evidence type="ECO:0000259" key="7">
    <source>
        <dbReference type="SMART" id="SM00014"/>
    </source>
</evidence>
<comment type="subcellular location">
    <subcellularLocation>
        <location evidence="1">Membrane</location>
        <topology evidence="1">Multi-pass membrane protein</topology>
    </subcellularLocation>
</comment>
<dbReference type="GO" id="GO:0005886">
    <property type="term" value="C:plasma membrane"/>
    <property type="evidence" value="ECO:0007669"/>
    <property type="project" value="TreeGrafter"/>
</dbReference>
<feature type="transmembrane region" description="Helical" evidence="6">
    <location>
        <begin position="282"/>
        <end position="301"/>
    </location>
</feature>
<dbReference type="InterPro" id="IPR043216">
    <property type="entry name" value="PAP-like"/>
</dbReference>
<evidence type="ECO:0000256" key="6">
    <source>
        <dbReference type="SAM" id="Phobius"/>
    </source>
</evidence>
<comment type="similarity">
    <text evidence="2">Belongs to the PA-phosphatase related phosphoesterase family.</text>
</comment>
<dbReference type="SUPFAM" id="SSF48317">
    <property type="entry name" value="Acid phosphatase/Vanadium-dependent haloperoxidase"/>
    <property type="match status" value="2"/>
</dbReference>